<comment type="caution">
    <text evidence="3">The sequence shown here is derived from an EMBL/GenBank/DDBJ whole genome shotgun (WGS) entry which is preliminary data.</text>
</comment>
<dbReference type="Pfam" id="PF08007">
    <property type="entry name" value="JmjC_2"/>
    <property type="match status" value="1"/>
</dbReference>
<dbReference type="InterPro" id="IPR050910">
    <property type="entry name" value="JMJD6_ArgDemeth/LysHydrox"/>
</dbReference>
<dbReference type="Gene3D" id="2.60.120.650">
    <property type="entry name" value="Cupin"/>
    <property type="match status" value="1"/>
</dbReference>
<dbReference type="EMBL" id="CAMXCT010001172">
    <property type="protein sequence ID" value="CAI3987500.1"/>
    <property type="molecule type" value="Genomic_DNA"/>
</dbReference>
<evidence type="ECO:0000313" key="3">
    <source>
        <dbReference type="EMBL" id="CAI3987500.1"/>
    </source>
</evidence>
<dbReference type="AlphaFoldDB" id="A0A9P1FUP6"/>
<gene>
    <name evidence="3" type="ORF">C1SCF055_LOCUS14764</name>
</gene>
<reference evidence="4" key="2">
    <citation type="submission" date="2024-04" db="EMBL/GenBank/DDBJ databases">
        <authorList>
            <person name="Chen Y."/>
            <person name="Shah S."/>
            <person name="Dougan E. K."/>
            <person name="Thang M."/>
            <person name="Chan C."/>
        </authorList>
    </citation>
    <scope>NUCLEOTIDE SEQUENCE [LARGE SCALE GENOMIC DNA]</scope>
</reference>
<dbReference type="Proteomes" id="UP001152797">
    <property type="component" value="Unassembled WGS sequence"/>
</dbReference>
<dbReference type="SUPFAM" id="SSF48403">
    <property type="entry name" value="Ankyrin repeat"/>
    <property type="match status" value="1"/>
</dbReference>
<keyword evidence="1" id="KW-0472">Membrane</keyword>
<dbReference type="OrthoDB" id="438164at2759"/>
<evidence type="ECO:0000313" key="4">
    <source>
        <dbReference type="EMBL" id="CAL1140875.1"/>
    </source>
</evidence>
<keyword evidence="1" id="KW-0812">Transmembrane</keyword>
<sequence>MVRRKGAILWALGALALGLWLVPLGSFRTSFVQWNGRNGLLSPTRTTRTTRAKARREPRLLCRAGLDIAEELAGPGSRELLTEFRRCYRENPYPERLSLFFPDYDRIIGILYQGQNYTSNRFLNTVDTVFRQFHAWPSAWPGLERLLAPEHPWSEAYCKQLIAGGYWSPFDFFTVNLDTLRPLQRYPLSELKAQSRTGFRVVERWLANLEASDPKTQALLQRFKEQDAINAKEQIMQLRPLEDLLEHLLSRVLKQVLQACENSDEALTAIVTARDRRQRTILHVTAEQGNTNLAEMFLNSVAEESRAFFATAVDAGGYTAADLATLAGFHATAEKINALGGSTQSTMRPEGLKLFPPVEGQKPTQDAGGWGEAQQGVPADWTHGSCEIDSIVASQFDWDVFEKHYVAARRPLLIRGGVRMSVSDKVKFTKEGLLDVAGSRKVWAFSTPYEGDFRDVAPVEMSLEDYTDFLDQRDLSDEIRQNFSYVFERLPDDEGPLSFARSPPKLFKDQILLRSAQFTLGGQLMGSPLHYHVDAVNSLIFGKKLWFLKPPAEQEFRKTVVYEDLVKTGGPQGLRVIQEGGDLLYVPQDWAHGALCISQCVGLAHEFDVKVQTSPVSVETVNAGLGVAVAGILVFTIGVVSWVVTHI</sequence>
<feature type="domain" description="JmjC" evidence="2">
    <location>
        <begin position="491"/>
        <end position="620"/>
    </location>
</feature>
<proteinExistence type="predicted"/>
<feature type="transmembrane region" description="Helical" evidence="1">
    <location>
        <begin position="623"/>
        <end position="644"/>
    </location>
</feature>
<evidence type="ECO:0000256" key="1">
    <source>
        <dbReference type="SAM" id="Phobius"/>
    </source>
</evidence>
<accession>A0A9P1FUP6</accession>
<organism evidence="3">
    <name type="scientific">Cladocopium goreaui</name>
    <dbReference type="NCBI Taxonomy" id="2562237"/>
    <lineage>
        <taxon>Eukaryota</taxon>
        <taxon>Sar</taxon>
        <taxon>Alveolata</taxon>
        <taxon>Dinophyceae</taxon>
        <taxon>Suessiales</taxon>
        <taxon>Symbiodiniaceae</taxon>
        <taxon>Cladocopium</taxon>
    </lineage>
</organism>
<evidence type="ECO:0000313" key="5">
    <source>
        <dbReference type="EMBL" id="CAL4774812.1"/>
    </source>
</evidence>
<protein>
    <submittedName>
        <fullName evidence="5">JmjC domain-containing protein 8</fullName>
    </submittedName>
</protein>
<dbReference type="PANTHER" id="PTHR12480">
    <property type="entry name" value="ARGININE DEMETHYLASE AND LYSYL-HYDROXYLASE JMJD"/>
    <property type="match status" value="1"/>
</dbReference>
<evidence type="ECO:0000259" key="2">
    <source>
        <dbReference type="PROSITE" id="PS51184"/>
    </source>
</evidence>
<keyword evidence="1" id="KW-1133">Transmembrane helix</keyword>
<name>A0A9P1FUP6_9DINO</name>
<keyword evidence="6" id="KW-1185">Reference proteome</keyword>
<dbReference type="EMBL" id="CAMXCT030001172">
    <property type="protein sequence ID" value="CAL4774812.1"/>
    <property type="molecule type" value="Genomic_DNA"/>
</dbReference>
<dbReference type="PROSITE" id="PS51184">
    <property type="entry name" value="JMJC"/>
    <property type="match status" value="1"/>
</dbReference>
<dbReference type="Gene3D" id="1.25.40.20">
    <property type="entry name" value="Ankyrin repeat-containing domain"/>
    <property type="match status" value="1"/>
</dbReference>
<evidence type="ECO:0000313" key="6">
    <source>
        <dbReference type="Proteomes" id="UP001152797"/>
    </source>
</evidence>
<dbReference type="InterPro" id="IPR003347">
    <property type="entry name" value="JmjC_dom"/>
</dbReference>
<dbReference type="SUPFAM" id="SSF51197">
    <property type="entry name" value="Clavaminate synthase-like"/>
    <property type="match status" value="1"/>
</dbReference>
<reference evidence="3" key="1">
    <citation type="submission" date="2022-10" db="EMBL/GenBank/DDBJ databases">
        <authorList>
            <person name="Chen Y."/>
            <person name="Dougan E. K."/>
            <person name="Chan C."/>
            <person name="Rhodes N."/>
            <person name="Thang M."/>
        </authorList>
    </citation>
    <scope>NUCLEOTIDE SEQUENCE</scope>
</reference>
<dbReference type="InterPro" id="IPR036770">
    <property type="entry name" value="Ankyrin_rpt-contain_sf"/>
</dbReference>
<dbReference type="EMBL" id="CAMXCT020001172">
    <property type="protein sequence ID" value="CAL1140875.1"/>
    <property type="molecule type" value="Genomic_DNA"/>
</dbReference>